<evidence type="ECO:0000256" key="5">
    <source>
        <dbReference type="ARBA" id="ARBA00022989"/>
    </source>
</evidence>
<feature type="domain" description="ABC transmembrane type-1" evidence="8">
    <location>
        <begin position="66"/>
        <end position="246"/>
    </location>
</feature>
<dbReference type="PROSITE" id="PS50928">
    <property type="entry name" value="ABC_TM1"/>
    <property type="match status" value="1"/>
</dbReference>
<dbReference type="InterPro" id="IPR035906">
    <property type="entry name" value="MetI-like_sf"/>
</dbReference>
<evidence type="ECO:0000313" key="10">
    <source>
        <dbReference type="Proteomes" id="UP000481033"/>
    </source>
</evidence>
<feature type="transmembrane region" description="Helical" evidence="7">
    <location>
        <begin position="228"/>
        <end position="246"/>
    </location>
</feature>
<dbReference type="RefSeq" id="WP_163703251.1">
    <property type="nucleotide sequence ID" value="NZ_QXHD01000004.1"/>
</dbReference>
<dbReference type="CDD" id="cd06261">
    <property type="entry name" value="TM_PBP2"/>
    <property type="match status" value="1"/>
</dbReference>
<feature type="transmembrane region" description="Helical" evidence="7">
    <location>
        <begin position="12"/>
        <end position="33"/>
    </location>
</feature>
<evidence type="ECO:0000313" key="9">
    <source>
        <dbReference type="EMBL" id="NEZ60986.1"/>
    </source>
</evidence>
<evidence type="ECO:0000256" key="2">
    <source>
        <dbReference type="ARBA" id="ARBA00022448"/>
    </source>
</evidence>
<feature type="transmembrane region" description="Helical" evidence="7">
    <location>
        <begin position="62"/>
        <end position="89"/>
    </location>
</feature>
<keyword evidence="2 7" id="KW-0813">Transport</keyword>
<keyword evidence="10" id="KW-1185">Reference proteome</keyword>
<keyword evidence="5 7" id="KW-1133">Transmembrane helix</keyword>
<keyword evidence="6 7" id="KW-0472">Membrane</keyword>
<evidence type="ECO:0000256" key="7">
    <source>
        <dbReference type="RuleBase" id="RU363032"/>
    </source>
</evidence>
<evidence type="ECO:0000256" key="3">
    <source>
        <dbReference type="ARBA" id="ARBA00022475"/>
    </source>
</evidence>
<keyword evidence="3" id="KW-1003">Cell membrane</keyword>
<dbReference type="AlphaFoldDB" id="A0A6M0RXV9"/>
<dbReference type="EMBL" id="QXHD01000004">
    <property type="protein sequence ID" value="NEZ60986.1"/>
    <property type="molecule type" value="Genomic_DNA"/>
</dbReference>
<sequence length="265" mass="28593">MLSNQPDVNALTRLRSILLGLGTLILVLGGWQWGSQQYSRVILPAPIEVAVVLRSLLLERRLWAAIAATSLHVLVGFILALVIGGLLGLAAGRQSWVRPALTPVAIALLGTPPIAWLMLTMVWFGLGHANSIFTVAITVGPMVFAGVVNAVMTLDPNLVDVAQVYQLSGTSRFQSLYWPHLVSRLLPLLVTGLGLAWRVSIMSEVLATPTGIGAELNTARANLDTAEVMAWIVITIGLVLASDTLLRRLQQQLLPWQQPAKPLGW</sequence>
<dbReference type="SUPFAM" id="SSF161098">
    <property type="entry name" value="MetI-like"/>
    <property type="match status" value="1"/>
</dbReference>
<evidence type="ECO:0000259" key="8">
    <source>
        <dbReference type="PROSITE" id="PS50928"/>
    </source>
</evidence>
<protein>
    <submittedName>
        <fullName evidence="9">ABC transporter permease subunit</fullName>
    </submittedName>
</protein>
<dbReference type="InterPro" id="IPR000515">
    <property type="entry name" value="MetI-like"/>
</dbReference>
<name>A0A6M0RXV9_9CYAN</name>
<gene>
    <name evidence="9" type="ORF">DXZ20_36205</name>
</gene>
<evidence type="ECO:0000256" key="4">
    <source>
        <dbReference type="ARBA" id="ARBA00022692"/>
    </source>
</evidence>
<evidence type="ECO:0000256" key="6">
    <source>
        <dbReference type="ARBA" id="ARBA00023136"/>
    </source>
</evidence>
<reference evidence="9 10" key="1">
    <citation type="journal article" date="2020" name="Microb. Ecol.">
        <title>Ecogenomics of the Marine Benthic Filamentous Cyanobacterium Adonisia.</title>
        <authorList>
            <person name="Walter J.M."/>
            <person name="Coutinho F.H."/>
            <person name="Leomil L."/>
            <person name="Hargreaves P.I."/>
            <person name="Campeao M.E."/>
            <person name="Vieira V.V."/>
            <person name="Silva B.S."/>
            <person name="Fistarol G.O."/>
            <person name="Salomon P.S."/>
            <person name="Sawabe T."/>
            <person name="Mino S."/>
            <person name="Hosokawa M."/>
            <person name="Miyashita H."/>
            <person name="Maruyama F."/>
            <person name="van Verk M.C."/>
            <person name="Dutilh B.E."/>
            <person name="Thompson C.C."/>
            <person name="Thompson F.L."/>
        </authorList>
    </citation>
    <scope>NUCLEOTIDE SEQUENCE [LARGE SCALE GENOMIC DNA]</scope>
    <source>
        <strain evidence="9 10">CCMR0081</strain>
    </source>
</reference>
<comment type="subcellular location">
    <subcellularLocation>
        <location evidence="1 7">Cell membrane</location>
        <topology evidence="1 7">Multi-pass membrane protein</topology>
    </subcellularLocation>
</comment>
<dbReference type="GO" id="GO:0055085">
    <property type="term" value="P:transmembrane transport"/>
    <property type="evidence" value="ECO:0007669"/>
    <property type="project" value="InterPro"/>
</dbReference>
<evidence type="ECO:0000256" key="1">
    <source>
        <dbReference type="ARBA" id="ARBA00004651"/>
    </source>
</evidence>
<accession>A0A6M0RXV9</accession>
<dbReference type="GO" id="GO:0005886">
    <property type="term" value="C:plasma membrane"/>
    <property type="evidence" value="ECO:0007669"/>
    <property type="project" value="UniProtKB-SubCell"/>
</dbReference>
<dbReference type="PANTHER" id="PTHR30151">
    <property type="entry name" value="ALKANE SULFONATE ABC TRANSPORTER-RELATED, MEMBRANE SUBUNIT"/>
    <property type="match status" value="1"/>
</dbReference>
<organism evidence="9 10">
    <name type="scientific">Adonisia turfae CCMR0081</name>
    <dbReference type="NCBI Taxonomy" id="2292702"/>
    <lineage>
        <taxon>Bacteria</taxon>
        <taxon>Bacillati</taxon>
        <taxon>Cyanobacteriota</taxon>
        <taxon>Adonisia</taxon>
        <taxon>Adonisia turfae</taxon>
    </lineage>
</organism>
<comment type="similarity">
    <text evidence="7">Belongs to the binding-protein-dependent transport system permease family.</text>
</comment>
<comment type="caution">
    <text evidence="9">The sequence shown here is derived from an EMBL/GenBank/DDBJ whole genome shotgun (WGS) entry which is preliminary data.</text>
</comment>
<feature type="transmembrane region" description="Helical" evidence="7">
    <location>
        <begin position="101"/>
        <end position="126"/>
    </location>
</feature>
<dbReference type="PANTHER" id="PTHR30151:SF0">
    <property type="entry name" value="ABC TRANSPORTER PERMEASE PROTEIN MJ0413-RELATED"/>
    <property type="match status" value="1"/>
</dbReference>
<proteinExistence type="inferred from homology"/>
<keyword evidence="4 7" id="KW-0812">Transmembrane</keyword>
<dbReference type="Proteomes" id="UP000481033">
    <property type="component" value="Unassembled WGS sequence"/>
</dbReference>
<feature type="transmembrane region" description="Helical" evidence="7">
    <location>
        <begin position="132"/>
        <end position="154"/>
    </location>
</feature>
<dbReference type="Gene3D" id="1.10.3720.10">
    <property type="entry name" value="MetI-like"/>
    <property type="match status" value="1"/>
</dbReference>
<dbReference type="Pfam" id="PF00528">
    <property type="entry name" value="BPD_transp_1"/>
    <property type="match status" value="1"/>
</dbReference>